<evidence type="ECO:0000256" key="13">
    <source>
        <dbReference type="ARBA" id="ARBA00022967"/>
    </source>
</evidence>
<reference evidence="22" key="1">
    <citation type="journal article" date="2014" name="Gene">
        <title>Eight new mtDNA sequences of glass sponges reveal an extensive usage of +1 frameshifting in mitochondrial translation.</title>
        <authorList>
            <person name="Haen K.M."/>
            <person name="Pett W."/>
            <person name="Lavrov D.V."/>
        </authorList>
    </citation>
    <scope>NUCLEOTIDE SEQUENCE</scope>
</reference>
<geneLocation type="mitochondrion" evidence="22"/>
<dbReference type="PROSITE" id="PS00077">
    <property type="entry name" value="COX1_CUB"/>
    <property type="match status" value="1"/>
</dbReference>
<feature type="transmembrane region" description="Helical" evidence="20">
    <location>
        <begin position="267"/>
        <end position="290"/>
    </location>
</feature>
<keyword evidence="8 19" id="KW-0813">Transport</keyword>
<comment type="catalytic activity">
    <reaction evidence="19">
        <text>4 Fe(II)-[cytochrome c] + O2 + 8 H(+)(in) = 4 Fe(III)-[cytochrome c] + 2 H2O + 4 H(+)(out)</text>
        <dbReference type="Rhea" id="RHEA:11436"/>
        <dbReference type="Rhea" id="RHEA-COMP:10350"/>
        <dbReference type="Rhea" id="RHEA-COMP:14399"/>
        <dbReference type="ChEBI" id="CHEBI:15377"/>
        <dbReference type="ChEBI" id="CHEBI:15378"/>
        <dbReference type="ChEBI" id="CHEBI:15379"/>
        <dbReference type="ChEBI" id="CHEBI:29033"/>
        <dbReference type="ChEBI" id="CHEBI:29034"/>
        <dbReference type="EC" id="7.1.1.9"/>
    </reaction>
</comment>
<evidence type="ECO:0000259" key="21">
    <source>
        <dbReference type="PROSITE" id="PS50855"/>
    </source>
</evidence>
<dbReference type="InterPro" id="IPR033944">
    <property type="entry name" value="Cyt_c_oxase_su1_dom"/>
</dbReference>
<dbReference type="EMBL" id="KM580074">
    <property type="protein sequence ID" value="AJF93998.1"/>
    <property type="molecule type" value="Genomic_DNA"/>
</dbReference>
<dbReference type="GO" id="GO:0004129">
    <property type="term" value="F:cytochrome-c oxidase activity"/>
    <property type="evidence" value="ECO:0007669"/>
    <property type="project" value="UniProtKB-EC"/>
</dbReference>
<evidence type="ECO:0000256" key="17">
    <source>
        <dbReference type="ARBA" id="ARBA00023008"/>
    </source>
</evidence>
<evidence type="ECO:0000256" key="14">
    <source>
        <dbReference type="ARBA" id="ARBA00022982"/>
    </source>
</evidence>
<comment type="cofactor">
    <cofactor evidence="2">
        <name>heme</name>
        <dbReference type="ChEBI" id="CHEBI:30413"/>
    </cofactor>
</comment>
<dbReference type="InterPro" id="IPR023615">
    <property type="entry name" value="Cyt_c_Oxase_su1_BS"/>
</dbReference>
<comment type="pathway">
    <text evidence="4 19">Energy metabolism; oxidative phosphorylation.</text>
</comment>
<organism evidence="22">
    <name type="scientific">Tabachnickia sp. DVL-2014</name>
    <dbReference type="NCBI Taxonomy" id="1569960"/>
    <lineage>
        <taxon>Eukaryota</taxon>
        <taxon>Metazoa</taxon>
        <taxon>Porifera</taxon>
        <taxon>Hexactinellida</taxon>
        <taxon>Amphidiscophora</taxon>
        <taxon>Amphidiscosida</taxon>
        <taxon>Hyalonematidae</taxon>
        <taxon>Tabachnickia</taxon>
    </lineage>
</organism>
<dbReference type="EC" id="7.1.1.9" evidence="6 19"/>
<evidence type="ECO:0000256" key="19">
    <source>
        <dbReference type="RuleBase" id="RU000369"/>
    </source>
</evidence>
<evidence type="ECO:0000256" key="18">
    <source>
        <dbReference type="ARBA" id="ARBA00023136"/>
    </source>
</evidence>
<dbReference type="Gene3D" id="1.20.210.10">
    <property type="entry name" value="Cytochrome c oxidase-like, subunit I domain"/>
    <property type="match status" value="1"/>
</dbReference>
<dbReference type="FunFam" id="1.20.210.10:FF:000001">
    <property type="entry name" value="Cytochrome c oxidase subunit 1"/>
    <property type="match status" value="1"/>
</dbReference>
<keyword evidence="19 22" id="KW-0496">Mitochondrion</keyword>
<feature type="domain" description="Cytochrome oxidase subunit I profile" evidence="21">
    <location>
        <begin position="1"/>
        <end position="514"/>
    </location>
</feature>
<comment type="similarity">
    <text evidence="5 19">Belongs to the heme-copper respiratory oxidase family.</text>
</comment>
<evidence type="ECO:0000256" key="7">
    <source>
        <dbReference type="ARBA" id="ARBA00015947"/>
    </source>
</evidence>
<feature type="transmembrane region" description="Helical" evidence="20">
    <location>
        <begin position="56"/>
        <end position="82"/>
    </location>
</feature>
<feature type="transmembrane region" description="Helical" evidence="20">
    <location>
        <begin position="103"/>
        <end position="127"/>
    </location>
</feature>
<dbReference type="InterPro" id="IPR023616">
    <property type="entry name" value="Cyt_c_oxase-like_su1_dom"/>
</dbReference>
<name>A0A0N7AFT3_9METZ</name>
<evidence type="ECO:0000256" key="10">
    <source>
        <dbReference type="ARBA" id="ARBA00022660"/>
    </source>
</evidence>
<dbReference type="GO" id="GO:0020037">
    <property type="term" value="F:heme binding"/>
    <property type="evidence" value="ECO:0007669"/>
    <property type="project" value="InterPro"/>
</dbReference>
<keyword evidence="15 20" id="KW-1133">Transmembrane helix</keyword>
<keyword evidence="22" id="KW-0560">Oxidoreductase</keyword>
<feature type="transmembrane region" description="Helical" evidence="20">
    <location>
        <begin position="376"/>
        <end position="396"/>
    </location>
</feature>
<comment type="cofactor">
    <cofactor evidence="1">
        <name>Cu cation</name>
        <dbReference type="ChEBI" id="CHEBI:23378"/>
    </cofactor>
</comment>
<evidence type="ECO:0000256" key="4">
    <source>
        <dbReference type="ARBA" id="ARBA00004673"/>
    </source>
</evidence>
<feature type="transmembrane region" description="Helical" evidence="20">
    <location>
        <begin position="16"/>
        <end position="36"/>
    </location>
</feature>
<keyword evidence="11 19" id="KW-0812">Transmembrane</keyword>
<dbReference type="GO" id="GO:0046872">
    <property type="term" value="F:metal ion binding"/>
    <property type="evidence" value="ECO:0007669"/>
    <property type="project" value="UniProtKB-KW"/>
</dbReference>
<evidence type="ECO:0000256" key="16">
    <source>
        <dbReference type="ARBA" id="ARBA00023004"/>
    </source>
</evidence>
<sequence length="516" mass="57815">MTTRWLYSTNHKDIGTLYLLFGIFSAFIGTSLSILIRLELSETGSLLGDDHTYNVVVTAHALIMIFFFIMPVLIGSFGNWFLPLCIGSPDMAFPRLNNISFWLLPPALILLLTSIFCEDGVGTGWTIYPPLSTSQFHSGGSVDLAIFSLHLAGASSILSSINFITTILNMRTPGIILYRMPLFLWAILFTALLLILSLPVLAGAITMLLTDRNFNTTFFDPAGGGDPVLFQHLFWFFGHPEVYILVIPAFGITSHIIPYLTGKKQVFGYFGMIYAIASIGILGFIVWAHHMFTVGMDVDTRAYFSAATAIIAVPTGIKIFSWIATIHGGHTRLDTPLLWTIGFIFLFTIGGLTGIVCASSPIDTSIHDTYYIVAHFHYVLSMGAVFGVFMGFYFWYSKITGYTLNETKSKIHFWTTFIGVNLTFFPQHFLGLSGFPRRYADFHDSYLEWNILSSIGAMITIVSSIWFILLTFDSLKYNKSFIGWDDNSLHTPSLEWIHPNPPKNHTYIELPYISNK</sequence>
<evidence type="ECO:0000256" key="8">
    <source>
        <dbReference type="ARBA" id="ARBA00022448"/>
    </source>
</evidence>
<dbReference type="Pfam" id="PF00115">
    <property type="entry name" value="COX1"/>
    <property type="match status" value="1"/>
</dbReference>
<dbReference type="SUPFAM" id="SSF81442">
    <property type="entry name" value="Cytochrome c oxidase subunit I-like"/>
    <property type="match status" value="1"/>
</dbReference>
<evidence type="ECO:0000256" key="11">
    <source>
        <dbReference type="ARBA" id="ARBA00022692"/>
    </source>
</evidence>
<dbReference type="PANTHER" id="PTHR10422">
    <property type="entry name" value="CYTOCHROME C OXIDASE SUBUNIT 1"/>
    <property type="match status" value="1"/>
</dbReference>
<accession>A0A0N7AFT3</accession>
<dbReference type="PRINTS" id="PR01165">
    <property type="entry name" value="CYCOXIDASEI"/>
</dbReference>
<dbReference type="UniPathway" id="UPA00705"/>
<dbReference type="GO" id="GO:0015990">
    <property type="term" value="P:electron transport coupled proton transport"/>
    <property type="evidence" value="ECO:0007669"/>
    <property type="project" value="TreeGrafter"/>
</dbReference>
<keyword evidence="13" id="KW-1278">Translocase</keyword>
<gene>
    <name evidence="22" type="primary">cox1</name>
</gene>
<evidence type="ECO:0000256" key="15">
    <source>
        <dbReference type="ARBA" id="ARBA00022989"/>
    </source>
</evidence>
<keyword evidence="14 19" id="KW-0249">Electron transport</keyword>
<keyword evidence="19" id="KW-0999">Mitochondrion inner membrane</keyword>
<protein>
    <recommendedName>
        <fullName evidence="7 19">Cytochrome c oxidase subunit 1</fullName>
        <ecNumber evidence="6 19">7.1.1.9</ecNumber>
    </recommendedName>
</protein>
<feature type="transmembrane region" description="Helical" evidence="20">
    <location>
        <begin position="411"/>
        <end position="429"/>
    </location>
</feature>
<evidence type="ECO:0000256" key="9">
    <source>
        <dbReference type="ARBA" id="ARBA00022617"/>
    </source>
</evidence>
<feature type="transmembrane region" description="Helical" evidence="20">
    <location>
        <begin position="302"/>
        <end position="325"/>
    </location>
</feature>
<evidence type="ECO:0000256" key="6">
    <source>
        <dbReference type="ARBA" id="ARBA00012949"/>
    </source>
</evidence>
<feature type="transmembrane region" description="Helical" evidence="20">
    <location>
        <begin position="147"/>
        <end position="170"/>
    </location>
</feature>
<dbReference type="GO" id="GO:0045277">
    <property type="term" value="C:respiratory chain complex IV"/>
    <property type="evidence" value="ECO:0007669"/>
    <property type="project" value="InterPro"/>
</dbReference>
<feature type="transmembrane region" description="Helical" evidence="20">
    <location>
        <begin position="449"/>
        <end position="472"/>
    </location>
</feature>
<evidence type="ECO:0000256" key="1">
    <source>
        <dbReference type="ARBA" id="ARBA00001935"/>
    </source>
</evidence>
<feature type="transmembrane region" description="Helical" evidence="20">
    <location>
        <begin position="337"/>
        <end position="356"/>
    </location>
</feature>
<dbReference type="CDD" id="cd01663">
    <property type="entry name" value="Cyt_c_Oxidase_I"/>
    <property type="match status" value="1"/>
</dbReference>
<dbReference type="GO" id="GO:0005743">
    <property type="term" value="C:mitochondrial inner membrane"/>
    <property type="evidence" value="ECO:0007669"/>
    <property type="project" value="UniProtKB-SubCell"/>
</dbReference>
<feature type="transmembrane region" description="Helical" evidence="20">
    <location>
        <begin position="242"/>
        <end position="260"/>
    </location>
</feature>
<keyword evidence="12 19" id="KW-0479">Metal-binding</keyword>
<keyword evidence="10 19" id="KW-0679">Respiratory chain</keyword>
<dbReference type="AlphaFoldDB" id="A0A0N7AFT3"/>
<proteinExistence type="inferred from homology"/>
<evidence type="ECO:0000256" key="12">
    <source>
        <dbReference type="ARBA" id="ARBA00022723"/>
    </source>
</evidence>
<feature type="transmembrane region" description="Helical" evidence="20">
    <location>
        <begin position="182"/>
        <end position="209"/>
    </location>
</feature>
<comment type="subcellular location">
    <subcellularLocation>
        <location evidence="3">Membrane</location>
        <topology evidence="3">Multi-pass membrane protein</topology>
    </subcellularLocation>
    <subcellularLocation>
        <location evidence="19">Mitochondrion inner membrane</location>
        <topology evidence="19">Multi-pass membrane protein</topology>
    </subcellularLocation>
</comment>
<dbReference type="InterPro" id="IPR036927">
    <property type="entry name" value="Cyt_c_oxase-like_su1_sf"/>
</dbReference>
<evidence type="ECO:0000256" key="2">
    <source>
        <dbReference type="ARBA" id="ARBA00001971"/>
    </source>
</evidence>
<evidence type="ECO:0000256" key="3">
    <source>
        <dbReference type="ARBA" id="ARBA00004141"/>
    </source>
</evidence>
<dbReference type="InterPro" id="IPR000883">
    <property type="entry name" value="Cyt_C_Oxase_1"/>
</dbReference>
<keyword evidence="16 19" id="KW-0408">Iron</keyword>
<comment type="function">
    <text evidence="19">Component of the cytochrome c oxidase, the last enzyme in the mitochondrial electron transport chain which drives oxidative phosphorylation. The respiratory chain contains 3 multisubunit complexes succinate dehydrogenase (complex II, CII), ubiquinol-cytochrome c oxidoreductase (cytochrome b-c1 complex, complex III, CIII) and cytochrome c oxidase (complex IV, CIV), that cooperate to transfer electrons derived from NADH and succinate to molecular oxygen, creating an electrochemical gradient over the inner membrane that drives transmembrane transport and the ATP synthase. Cytochrome c oxidase is the component of the respiratory chain that catalyzes the reduction of oxygen to water. Electrons originating from reduced cytochrome c in the intermembrane space (IMS) are transferred via the dinuclear copper A center (CU(A)) of subunit 2 and heme A of subunit 1 to the active site in subunit 1, a binuclear center (BNC) formed by heme A3 and copper B (CU(B)). The BNC reduces molecular oxygen to 2 water molecules using 4 electrons from cytochrome c in the IMS and 4 protons from the mitochondrial matrix.</text>
</comment>
<evidence type="ECO:0000256" key="20">
    <source>
        <dbReference type="SAM" id="Phobius"/>
    </source>
</evidence>
<evidence type="ECO:0000313" key="22">
    <source>
        <dbReference type="EMBL" id="AJF93998.1"/>
    </source>
</evidence>
<keyword evidence="9 19" id="KW-0349">Heme</keyword>
<dbReference type="PANTHER" id="PTHR10422:SF18">
    <property type="entry name" value="CYTOCHROME C OXIDASE SUBUNIT 1"/>
    <property type="match status" value="1"/>
</dbReference>
<dbReference type="PROSITE" id="PS50855">
    <property type="entry name" value="COX1"/>
    <property type="match status" value="1"/>
</dbReference>
<keyword evidence="17 19" id="KW-0186">Copper</keyword>
<keyword evidence="18 19" id="KW-0472">Membrane</keyword>
<dbReference type="GO" id="GO:0006123">
    <property type="term" value="P:mitochondrial electron transport, cytochrome c to oxygen"/>
    <property type="evidence" value="ECO:0007669"/>
    <property type="project" value="TreeGrafter"/>
</dbReference>
<dbReference type="GO" id="GO:0016491">
    <property type="term" value="F:oxidoreductase activity"/>
    <property type="evidence" value="ECO:0007669"/>
    <property type="project" value="UniProtKB-KW"/>
</dbReference>
<evidence type="ECO:0000256" key="5">
    <source>
        <dbReference type="ARBA" id="ARBA00009578"/>
    </source>
</evidence>